<gene>
    <name evidence="8" type="ORF">DdX_12468</name>
</gene>
<reference evidence="8" key="1">
    <citation type="submission" date="2022-01" db="EMBL/GenBank/DDBJ databases">
        <title>Genome Sequence Resource for Two Populations of Ditylenchus destructor, the Migratory Endoparasitic Phytonematode.</title>
        <authorList>
            <person name="Zhang H."/>
            <person name="Lin R."/>
            <person name="Xie B."/>
        </authorList>
    </citation>
    <scope>NUCLEOTIDE SEQUENCE</scope>
    <source>
        <strain evidence="8">BazhouSP</strain>
    </source>
</reference>
<dbReference type="GO" id="GO:0006325">
    <property type="term" value="P:chromatin organization"/>
    <property type="evidence" value="ECO:0007669"/>
    <property type="project" value="UniProtKB-KW"/>
</dbReference>
<keyword evidence="9" id="KW-1185">Reference proteome</keyword>
<keyword evidence="5" id="KW-0804">Transcription</keyword>
<proteinExistence type="inferred from homology"/>
<keyword evidence="3" id="KW-0156">Chromatin regulator</keyword>
<comment type="subcellular location">
    <subcellularLocation>
        <location evidence="1">Nucleus</location>
    </subcellularLocation>
</comment>
<evidence type="ECO:0000256" key="6">
    <source>
        <dbReference type="ARBA" id="ARBA00023242"/>
    </source>
</evidence>
<dbReference type="GO" id="GO:0035267">
    <property type="term" value="C:NuA4 histone acetyltransferase complex"/>
    <property type="evidence" value="ECO:0007669"/>
    <property type="project" value="TreeGrafter"/>
</dbReference>
<organism evidence="8 9">
    <name type="scientific">Ditylenchus destructor</name>
    <dbReference type="NCBI Taxonomy" id="166010"/>
    <lineage>
        <taxon>Eukaryota</taxon>
        <taxon>Metazoa</taxon>
        <taxon>Ecdysozoa</taxon>
        <taxon>Nematoda</taxon>
        <taxon>Chromadorea</taxon>
        <taxon>Rhabditida</taxon>
        <taxon>Tylenchina</taxon>
        <taxon>Tylenchomorpha</taxon>
        <taxon>Sphaerularioidea</taxon>
        <taxon>Anguinidae</taxon>
        <taxon>Anguininae</taxon>
        <taxon>Ditylenchus</taxon>
    </lineage>
</organism>
<evidence type="ECO:0000256" key="2">
    <source>
        <dbReference type="ARBA" id="ARBA00007117"/>
    </source>
</evidence>
<dbReference type="Pfam" id="PF07904">
    <property type="entry name" value="Eaf7"/>
    <property type="match status" value="1"/>
</dbReference>
<dbReference type="GO" id="GO:0006357">
    <property type="term" value="P:regulation of transcription by RNA polymerase II"/>
    <property type="evidence" value="ECO:0007669"/>
    <property type="project" value="TreeGrafter"/>
</dbReference>
<sequence length="216" mass="25032">MTESAITKQNVDDVRRIYFGQNNMWPWCKASEMRLRMKLIEHKPAGVNRHLHMMMLVDYMNHIYEDEMDVSFEDVLSREHYNLLKSRKRARGRQLTKDDIKVLPPSYKIRPSAKQIEEKLYEFYDLKLINDHEIVTPQLLKVEDYVLPDLTPTVSPVSGTTSITAGNDAALLPPPLPLRRGRKRRKPLDSPVETNEDAQSVSSRGSTPSSMKRLRN</sequence>
<evidence type="ECO:0000256" key="4">
    <source>
        <dbReference type="ARBA" id="ARBA00023015"/>
    </source>
</evidence>
<dbReference type="GO" id="GO:0005634">
    <property type="term" value="C:nucleus"/>
    <property type="evidence" value="ECO:0007669"/>
    <property type="project" value="UniProtKB-SubCell"/>
</dbReference>
<evidence type="ECO:0000256" key="7">
    <source>
        <dbReference type="SAM" id="MobiDB-lite"/>
    </source>
</evidence>
<accession>A0AAD4R3N5</accession>
<keyword evidence="6" id="KW-0539">Nucleus</keyword>
<protein>
    <submittedName>
        <fullName evidence="8">Chromatin modification-related protein EAF7 domain-containing protein</fullName>
    </submittedName>
</protein>
<evidence type="ECO:0000313" key="9">
    <source>
        <dbReference type="Proteomes" id="UP001201812"/>
    </source>
</evidence>
<dbReference type="InterPro" id="IPR012423">
    <property type="entry name" value="Eaf7/MRGBP"/>
</dbReference>
<evidence type="ECO:0000256" key="5">
    <source>
        <dbReference type="ARBA" id="ARBA00023163"/>
    </source>
</evidence>
<dbReference type="Proteomes" id="UP001201812">
    <property type="component" value="Unassembled WGS sequence"/>
</dbReference>
<evidence type="ECO:0000313" key="8">
    <source>
        <dbReference type="EMBL" id="KAI1707371.1"/>
    </source>
</evidence>
<dbReference type="PANTHER" id="PTHR13581:SF5">
    <property type="entry name" value="MRG_MORF4L-BINDING PROTEIN"/>
    <property type="match status" value="1"/>
</dbReference>
<dbReference type="AlphaFoldDB" id="A0AAD4R3N5"/>
<evidence type="ECO:0000256" key="1">
    <source>
        <dbReference type="ARBA" id="ARBA00004123"/>
    </source>
</evidence>
<feature type="region of interest" description="Disordered" evidence="7">
    <location>
        <begin position="158"/>
        <end position="216"/>
    </location>
</feature>
<comment type="similarity">
    <text evidence="2">Belongs to the EAF7 family.</text>
</comment>
<dbReference type="PANTHER" id="PTHR13581">
    <property type="entry name" value="MRG-BINDING PROTEIN"/>
    <property type="match status" value="1"/>
</dbReference>
<keyword evidence="4" id="KW-0805">Transcription regulation</keyword>
<name>A0AAD4R3N5_9BILA</name>
<comment type="caution">
    <text evidence="8">The sequence shown here is derived from an EMBL/GenBank/DDBJ whole genome shotgun (WGS) entry which is preliminary data.</text>
</comment>
<feature type="compositionally biased region" description="Polar residues" evidence="7">
    <location>
        <begin position="197"/>
        <end position="210"/>
    </location>
</feature>
<evidence type="ECO:0000256" key="3">
    <source>
        <dbReference type="ARBA" id="ARBA00022853"/>
    </source>
</evidence>
<dbReference type="EMBL" id="JAKKPZ010000041">
    <property type="protein sequence ID" value="KAI1707371.1"/>
    <property type="molecule type" value="Genomic_DNA"/>
</dbReference>